<evidence type="ECO:0008006" key="12">
    <source>
        <dbReference type="Google" id="ProtNLM"/>
    </source>
</evidence>
<dbReference type="EMBL" id="MFIW01000067">
    <property type="protein sequence ID" value="OGF97712.1"/>
    <property type="molecule type" value="Genomic_DNA"/>
</dbReference>
<dbReference type="AlphaFoldDB" id="A0A1F5YCB6"/>
<keyword evidence="6" id="KW-0472">Membrane</keyword>
<dbReference type="GO" id="GO:0009279">
    <property type="term" value="C:cell outer membrane"/>
    <property type="evidence" value="ECO:0007669"/>
    <property type="project" value="UniProtKB-SubCell"/>
</dbReference>
<evidence type="ECO:0000256" key="7">
    <source>
        <dbReference type="ARBA" id="ARBA00023237"/>
    </source>
</evidence>
<dbReference type="PANTHER" id="PTHR30026">
    <property type="entry name" value="OUTER MEMBRANE PROTEIN TOLC"/>
    <property type="match status" value="1"/>
</dbReference>
<keyword evidence="5" id="KW-0812">Transmembrane</keyword>
<feature type="coiled-coil region" evidence="8">
    <location>
        <begin position="362"/>
        <end position="389"/>
    </location>
</feature>
<feature type="coiled-coil region" evidence="8">
    <location>
        <begin position="192"/>
        <end position="226"/>
    </location>
</feature>
<dbReference type="Pfam" id="PF02321">
    <property type="entry name" value="OEP"/>
    <property type="match status" value="2"/>
</dbReference>
<keyword evidence="8" id="KW-0175">Coiled coil</keyword>
<evidence type="ECO:0000256" key="4">
    <source>
        <dbReference type="ARBA" id="ARBA00022452"/>
    </source>
</evidence>
<dbReference type="SUPFAM" id="SSF56954">
    <property type="entry name" value="Outer membrane efflux proteins (OEP)"/>
    <property type="match status" value="1"/>
</dbReference>
<dbReference type="GO" id="GO:0015562">
    <property type="term" value="F:efflux transmembrane transporter activity"/>
    <property type="evidence" value="ECO:0007669"/>
    <property type="project" value="InterPro"/>
</dbReference>
<dbReference type="Gene3D" id="1.20.1600.10">
    <property type="entry name" value="Outer membrane efflux proteins (OEP)"/>
    <property type="match status" value="1"/>
</dbReference>
<sequence>MIRTSCFRAMSVAVILFTLTGCDAAAAGVPGERLTLTEAVEMALERYPAMGVSQASVEESGGGVREARAAWFPVLSISAGAQQYEEPMPVTPIHGFQFGLAPPFDETITLYSLNLEYTLFDGGGRLAGLRRAGELHRAALASLDGTRQDVTARVVSVYLGVLARQEILSAHDHRVAALESELARVEQFFREERSARVEVLRAEANLAAAEAEKVRARTALEVTERELALLVGADLERVRAEGLVGVTLSGSAHDPGPRNELISRALLSNSSVQEARHMRDAAKQGSAMAKSARWPRLLLDGSLFDQGDLEGNRVTEWKAAAVLNLPLFTGGMTTGRIARAKAAERGALEGLRLREYEVTKALDWALAALEEARARVESLTEAVEATEEVVKIEKLLLEAGSGTQTDYLDAEANLVTARANLVEARHGEIMARVDLARLLGELDGEWLSRHLEDHP</sequence>
<comment type="similarity">
    <text evidence="2">Belongs to the outer membrane factor (OMF) (TC 1.B.17) family.</text>
</comment>
<gene>
    <name evidence="10" type="ORF">A2Z06_04215</name>
</gene>
<dbReference type="PANTHER" id="PTHR30026:SF20">
    <property type="entry name" value="OUTER MEMBRANE PROTEIN TOLC"/>
    <property type="match status" value="1"/>
</dbReference>
<feature type="chain" id="PRO_5009522412" description="TolC family protein" evidence="9">
    <location>
        <begin position="27"/>
        <end position="455"/>
    </location>
</feature>
<evidence type="ECO:0000313" key="11">
    <source>
        <dbReference type="Proteomes" id="UP000179034"/>
    </source>
</evidence>
<evidence type="ECO:0000256" key="5">
    <source>
        <dbReference type="ARBA" id="ARBA00022692"/>
    </source>
</evidence>
<proteinExistence type="inferred from homology"/>
<evidence type="ECO:0000256" key="6">
    <source>
        <dbReference type="ARBA" id="ARBA00023136"/>
    </source>
</evidence>
<dbReference type="PROSITE" id="PS51257">
    <property type="entry name" value="PROKAR_LIPOPROTEIN"/>
    <property type="match status" value="1"/>
</dbReference>
<reference evidence="10 11" key="1">
    <citation type="journal article" date="2016" name="Nat. Commun.">
        <title>Thousands of microbial genomes shed light on interconnected biogeochemical processes in an aquifer system.</title>
        <authorList>
            <person name="Anantharaman K."/>
            <person name="Brown C.T."/>
            <person name="Hug L.A."/>
            <person name="Sharon I."/>
            <person name="Castelle C.J."/>
            <person name="Probst A.J."/>
            <person name="Thomas B.C."/>
            <person name="Singh A."/>
            <person name="Wilkins M.J."/>
            <person name="Karaoz U."/>
            <person name="Brodie E.L."/>
            <person name="Williams K.H."/>
            <person name="Hubbard S.S."/>
            <person name="Banfield J.F."/>
        </authorList>
    </citation>
    <scope>NUCLEOTIDE SEQUENCE [LARGE SCALE GENOMIC DNA]</scope>
</reference>
<evidence type="ECO:0000313" key="10">
    <source>
        <dbReference type="EMBL" id="OGF97712.1"/>
    </source>
</evidence>
<accession>A0A1F5YCB6</accession>
<evidence type="ECO:0000256" key="9">
    <source>
        <dbReference type="SAM" id="SignalP"/>
    </source>
</evidence>
<keyword evidence="7" id="KW-0998">Cell outer membrane</keyword>
<dbReference type="GO" id="GO:1990281">
    <property type="term" value="C:efflux pump complex"/>
    <property type="evidence" value="ECO:0007669"/>
    <property type="project" value="TreeGrafter"/>
</dbReference>
<feature type="signal peptide" evidence="9">
    <location>
        <begin position="1"/>
        <end position="26"/>
    </location>
</feature>
<comment type="subcellular location">
    <subcellularLocation>
        <location evidence="1">Cell outer membrane</location>
    </subcellularLocation>
</comment>
<evidence type="ECO:0000256" key="1">
    <source>
        <dbReference type="ARBA" id="ARBA00004442"/>
    </source>
</evidence>
<organism evidence="10 11">
    <name type="scientific">Candidatus Glassbacteria bacterium RBG_16_58_8</name>
    <dbReference type="NCBI Taxonomy" id="1817866"/>
    <lineage>
        <taxon>Bacteria</taxon>
        <taxon>Candidatus Glassiibacteriota</taxon>
    </lineage>
</organism>
<dbReference type="InterPro" id="IPR051906">
    <property type="entry name" value="TolC-like"/>
</dbReference>
<comment type="caution">
    <text evidence="10">The sequence shown here is derived from an EMBL/GenBank/DDBJ whole genome shotgun (WGS) entry which is preliminary data.</text>
</comment>
<keyword evidence="4" id="KW-1134">Transmembrane beta strand</keyword>
<dbReference type="InterPro" id="IPR003423">
    <property type="entry name" value="OMP_efflux"/>
</dbReference>
<evidence type="ECO:0000256" key="8">
    <source>
        <dbReference type="SAM" id="Coils"/>
    </source>
</evidence>
<keyword evidence="3" id="KW-0813">Transport</keyword>
<name>A0A1F5YCB6_9BACT</name>
<protein>
    <recommendedName>
        <fullName evidence="12">TolC family protein</fullName>
    </recommendedName>
</protein>
<keyword evidence="9" id="KW-0732">Signal</keyword>
<dbReference type="GO" id="GO:0015288">
    <property type="term" value="F:porin activity"/>
    <property type="evidence" value="ECO:0007669"/>
    <property type="project" value="TreeGrafter"/>
</dbReference>
<evidence type="ECO:0000256" key="2">
    <source>
        <dbReference type="ARBA" id="ARBA00007613"/>
    </source>
</evidence>
<dbReference type="Proteomes" id="UP000179034">
    <property type="component" value="Unassembled WGS sequence"/>
</dbReference>
<evidence type="ECO:0000256" key="3">
    <source>
        <dbReference type="ARBA" id="ARBA00022448"/>
    </source>
</evidence>